<evidence type="ECO:0008006" key="3">
    <source>
        <dbReference type="Google" id="ProtNLM"/>
    </source>
</evidence>
<evidence type="ECO:0000256" key="1">
    <source>
        <dbReference type="SAM" id="SignalP"/>
    </source>
</evidence>
<evidence type="ECO:0000313" key="2">
    <source>
        <dbReference type="EMBL" id="ORE08142.1"/>
    </source>
</evidence>
<feature type="signal peptide" evidence="1">
    <location>
        <begin position="1"/>
        <end position="18"/>
    </location>
</feature>
<dbReference type="EMBL" id="KV921893">
    <property type="protein sequence ID" value="ORE08142.1"/>
    <property type="molecule type" value="Genomic_DNA"/>
</dbReference>
<dbReference type="VEuPathDB" id="FungiDB:BCV72DRAFT_324891"/>
<gene>
    <name evidence="2" type="ORF">BCV72DRAFT_324891</name>
</gene>
<dbReference type="OrthoDB" id="10313107at2759"/>
<accession>A0A1X0R815</accession>
<sequence>MKIAVSSALGLVFLATKACTFTADISVSYSLNGDSGLTYKLWFYTDHELLDYMSDDISKPEISFLSFPDLVGQASHRRYPHSKVTIRDGAPASLTVSNVGEFLCRYSSQSFPTVFYVCDGAPDSALTLTNAGTFTATTTITITTTVTATTATASYITGSKGKKKGNGFNGYCCSSSNDCCDSCIKGKYNGPKAPTTTTTTALQCAPTNAKGNDCCTAKKCQK</sequence>
<dbReference type="AlphaFoldDB" id="A0A1X0R815"/>
<proteinExistence type="predicted"/>
<keyword evidence="1" id="KW-0732">Signal</keyword>
<protein>
    <recommendedName>
        <fullName evidence="3">Ig-like domain-containing protein</fullName>
    </recommendedName>
</protein>
<dbReference type="Proteomes" id="UP000242414">
    <property type="component" value="Unassembled WGS sequence"/>
</dbReference>
<reference evidence="2" key="1">
    <citation type="journal article" date="2016" name="Proc. Natl. Acad. Sci. U.S.A.">
        <title>Lipid metabolic changes in an early divergent fungus govern the establishment of a mutualistic symbiosis with endobacteria.</title>
        <authorList>
            <person name="Lastovetsky O.A."/>
            <person name="Gaspar M.L."/>
            <person name="Mondo S.J."/>
            <person name="LaButti K.M."/>
            <person name="Sandor L."/>
            <person name="Grigoriev I.V."/>
            <person name="Henry S.A."/>
            <person name="Pawlowska T.E."/>
        </authorList>
    </citation>
    <scope>NUCLEOTIDE SEQUENCE [LARGE SCALE GENOMIC DNA]</scope>
    <source>
        <strain evidence="2">ATCC 52814</strain>
    </source>
</reference>
<organism evidence="2">
    <name type="scientific">Rhizopus microsporus var. microsporus</name>
    <dbReference type="NCBI Taxonomy" id="86635"/>
    <lineage>
        <taxon>Eukaryota</taxon>
        <taxon>Fungi</taxon>
        <taxon>Fungi incertae sedis</taxon>
        <taxon>Mucoromycota</taxon>
        <taxon>Mucoromycotina</taxon>
        <taxon>Mucoromycetes</taxon>
        <taxon>Mucorales</taxon>
        <taxon>Mucorineae</taxon>
        <taxon>Rhizopodaceae</taxon>
        <taxon>Rhizopus</taxon>
    </lineage>
</organism>
<name>A0A1X0R815_RHIZD</name>
<feature type="chain" id="PRO_5012800784" description="Ig-like domain-containing protein" evidence="1">
    <location>
        <begin position="19"/>
        <end position="222"/>
    </location>
</feature>